<dbReference type="SUPFAM" id="SSF51445">
    <property type="entry name" value="(Trans)glycosidases"/>
    <property type="match status" value="1"/>
</dbReference>
<feature type="chain" id="PRO_5001916593" description="Glycosyl hydrolase-like 10 domain-containing protein" evidence="2">
    <location>
        <begin position="21"/>
        <end position="569"/>
    </location>
</feature>
<sequence length="569" mass="65955">MYNKIFISFIFALTSFKSMAQTFSDTIPYIHSPKRETRAVWLTTLANLDWPKTYANSLKNIEYQKMELISILNKYQQANINTVLLQTRIRATTIYPSAIEPWDRCITGVEGKAPENGYDPLKFAIEECHKRGMAIHAWIVSIPAGNKKSIGVKQLQKKGLKLHYISKEAYLDPADGNVSHYLAKICTEIVRHYDVDGINLDYIRYPDSWHKPTSKYGDRSNDRCAQITKIVRTIHDQVKFIKPWVRISCSPIGKYADLKHYSSKNYNARDRFSQEAQEWLRLGLMDQLYPMQYFRGNNYYPFLADWNENRCQKEIISGIGTYLLSPKEGSWTLNEVKRQMNISRSLGIGQAHFRSFFLTNNTQGILDYEKLFNISPAIPPVLYGYKYNIAAPSYYNNNNNLIISDKNSSIKILKWKGTSPYYNIYASKKFPVDINKAENLLYTKFIGKSLVLKDPSMQRNFHFAITAMDRYDNESVALQENIKEQSSPFFSTLLTNDNNRVILPYKLAAFKINYYIVETLQGNIIQQISYNPKVNYVLIAPLPNGMYRLKAMFPNYKYSVNIGFFLINN</sequence>
<dbReference type="Proteomes" id="UP000029614">
    <property type="component" value="Unassembled WGS sequence"/>
</dbReference>
<feature type="signal peptide" evidence="2">
    <location>
        <begin position="1"/>
        <end position="20"/>
    </location>
</feature>
<feature type="domain" description="Glycosyl hydrolase-like 10" evidence="3">
    <location>
        <begin position="37"/>
        <end position="295"/>
    </location>
</feature>
<organism evidence="4 5">
    <name type="scientific">Prevotella amnii DNF00058</name>
    <dbReference type="NCBI Taxonomy" id="1401066"/>
    <lineage>
        <taxon>Bacteria</taxon>
        <taxon>Pseudomonadati</taxon>
        <taxon>Bacteroidota</taxon>
        <taxon>Bacteroidia</taxon>
        <taxon>Bacteroidales</taxon>
        <taxon>Prevotellaceae</taxon>
        <taxon>Prevotella</taxon>
    </lineage>
</organism>
<dbReference type="OrthoDB" id="9773203at2"/>
<evidence type="ECO:0000256" key="2">
    <source>
        <dbReference type="SAM" id="SignalP"/>
    </source>
</evidence>
<reference evidence="4 5" key="1">
    <citation type="submission" date="2014-07" db="EMBL/GenBank/DDBJ databases">
        <authorList>
            <person name="McCorrison J."/>
            <person name="Sanka R."/>
            <person name="Torralba M."/>
            <person name="Gillis M."/>
            <person name="Haft D.H."/>
            <person name="Methe B."/>
            <person name="Sutton G."/>
            <person name="Nelson K.E."/>
        </authorList>
    </citation>
    <scope>NUCLEOTIDE SEQUENCE [LARGE SCALE GENOMIC DNA]</scope>
    <source>
        <strain evidence="4 5">DNF00058</strain>
    </source>
</reference>
<dbReference type="InterPro" id="IPR003790">
    <property type="entry name" value="GHL10"/>
</dbReference>
<evidence type="ECO:0000256" key="1">
    <source>
        <dbReference type="ARBA" id="ARBA00022729"/>
    </source>
</evidence>
<dbReference type="Pfam" id="PF02638">
    <property type="entry name" value="GHL10"/>
    <property type="match status" value="1"/>
</dbReference>
<evidence type="ECO:0000313" key="4">
    <source>
        <dbReference type="EMBL" id="KGF49476.1"/>
    </source>
</evidence>
<dbReference type="PANTHER" id="PTHR43405">
    <property type="entry name" value="GLYCOSYL HYDROLASE DIGH"/>
    <property type="match status" value="1"/>
</dbReference>
<dbReference type="PANTHER" id="PTHR43405:SF1">
    <property type="entry name" value="GLYCOSYL HYDROLASE DIGH"/>
    <property type="match status" value="1"/>
</dbReference>
<gene>
    <name evidence="4" type="ORF">HMPREF9302_10800</name>
</gene>
<name>A0A096ARX2_9BACT</name>
<protein>
    <recommendedName>
        <fullName evidence="3">Glycosyl hydrolase-like 10 domain-containing protein</fullName>
    </recommendedName>
</protein>
<comment type="caution">
    <text evidence="4">The sequence shown here is derived from an EMBL/GenBank/DDBJ whole genome shotgun (WGS) entry which is preliminary data.</text>
</comment>
<accession>A0A096ARX2</accession>
<dbReference type="RefSeq" id="WP_036857241.1">
    <property type="nucleotide sequence ID" value="NZ_JRNU01000119.1"/>
</dbReference>
<keyword evidence="5" id="KW-1185">Reference proteome</keyword>
<dbReference type="AlphaFoldDB" id="A0A096ARX2"/>
<keyword evidence="1 2" id="KW-0732">Signal</keyword>
<dbReference type="EMBL" id="JRNU01000119">
    <property type="protein sequence ID" value="KGF49476.1"/>
    <property type="molecule type" value="Genomic_DNA"/>
</dbReference>
<dbReference type="InterPro" id="IPR052177">
    <property type="entry name" value="Divisome_Glycosyl_Hydrolase"/>
</dbReference>
<dbReference type="Gene3D" id="3.20.20.80">
    <property type="entry name" value="Glycosidases"/>
    <property type="match status" value="1"/>
</dbReference>
<dbReference type="InterPro" id="IPR017853">
    <property type="entry name" value="GH"/>
</dbReference>
<evidence type="ECO:0000313" key="5">
    <source>
        <dbReference type="Proteomes" id="UP000029614"/>
    </source>
</evidence>
<evidence type="ECO:0000259" key="3">
    <source>
        <dbReference type="Pfam" id="PF02638"/>
    </source>
</evidence>
<proteinExistence type="predicted"/>